<dbReference type="RefSeq" id="XP_013754765.1">
    <property type="nucleotide sequence ID" value="XM_013899311.1"/>
</dbReference>
<feature type="chain" id="PRO_5005537620" description="EF-hand domain-containing protein" evidence="3">
    <location>
        <begin position="21"/>
        <end position="678"/>
    </location>
</feature>
<feature type="transmembrane region" description="Helical" evidence="2">
    <location>
        <begin position="511"/>
        <end position="532"/>
    </location>
</feature>
<protein>
    <recommendedName>
        <fullName evidence="4">EF-hand domain-containing protein</fullName>
    </recommendedName>
</protein>
<keyword evidence="2" id="KW-0812">Transmembrane</keyword>
<dbReference type="InterPro" id="IPR002048">
    <property type="entry name" value="EF_hand_dom"/>
</dbReference>
<feature type="compositionally biased region" description="Basic and acidic residues" evidence="1">
    <location>
        <begin position="607"/>
        <end position="637"/>
    </location>
</feature>
<evidence type="ECO:0000313" key="6">
    <source>
        <dbReference type="Proteomes" id="UP000054408"/>
    </source>
</evidence>
<dbReference type="PROSITE" id="PS50222">
    <property type="entry name" value="EF_HAND_2"/>
    <property type="match status" value="1"/>
</dbReference>
<sequence>MTWTAVFMVAVASMVMAVLGYHAPLQLNQIQGAGIHNGYHLPPVRPLPRWNMTAPTFADAMGPLRATHVELDVHLRNDGSTASGFAFDVYHIAGYDARSRCSDLESCLVHWLAARVASDLPEPDINHIQWATVILEPKGPLPWKLPALVELAQLLERVFGPHVLGRSALLAAAKPVGSAAQAPATLHDMATSGAWPQLHALAGKTLVLLMDPGSTMYMAYGDAVPDALVRLVDVAGKDEPDAAFIKVDDPVSPGIADLVKAGYMVRTRADAEYVPWLQTDDQILQAYVEVIDTNASGRVSTSEIRAFLAALDVVSPVLEANLDAAAAGCGDIGTGLDAAGLGCVRDALVAVDPSAASLIPTPAMLTPPLEAMEARQQQAIISGAHFVSTDYLFSRYVSPAPAYATKPDPYVVSFAAGPSGGYLCNPVTAQFEAPLSCSSSHANKAAAGTCPPNCATCANTDTCSVCKPGYTATGKYQDPSANTVACADSSQTTSAAASPASKSGASTTATIVLVAVAAGAVCIVTACVGYRLTPKHKYAAPSELRERELEAPLVANRPAPVLPSDYSTPSFSSFTDEPIGLPGGASGSDSEISDLPPAHCSSGSDLPEPRSASHDSADMELEDKPAHGWASDSDRDSPTFSSTGSVDMTAVQLATAAPDQATAPATLDPIPPLSEPPK</sequence>
<proteinExistence type="predicted"/>
<dbReference type="OrthoDB" id="2017497at2759"/>
<dbReference type="CDD" id="cd00064">
    <property type="entry name" value="FU"/>
    <property type="match status" value="1"/>
</dbReference>
<evidence type="ECO:0000259" key="4">
    <source>
        <dbReference type="PROSITE" id="PS50222"/>
    </source>
</evidence>
<dbReference type="Pfam" id="PF16670">
    <property type="entry name" value="PI-PLC-C1"/>
    <property type="match status" value="1"/>
</dbReference>
<feature type="signal peptide" evidence="3">
    <location>
        <begin position="1"/>
        <end position="20"/>
    </location>
</feature>
<feature type="compositionally biased region" description="Low complexity" evidence="1">
    <location>
        <begin position="652"/>
        <end position="668"/>
    </location>
</feature>
<feature type="region of interest" description="Disordered" evidence="1">
    <location>
        <begin position="558"/>
        <end position="678"/>
    </location>
</feature>
<dbReference type="AlphaFoldDB" id="A0A0L0DLC7"/>
<dbReference type="Proteomes" id="UP000054408">
    <property type="component" value="Unassembled WGS sequence"/>
</dbReference>
<gene>
    <name evidence="5" type="ORF">AMSG_09399</name>
</gene>
<dbReference type="GeneID" id="25567866"/>
<feature type="compositionally biased region" description="Pro residues" evidence="1">
    <location>
        <begin position="669"/>
        <end position="678"/>
    </location>
</feature>
<evidence type="ECO:0000313" key="5">
    <source>
        <dbReference type="EMBL" id="KNC53097.1"/>
    </source>
</evidence>
<dbReference type="EMBL" id="GL349478">
    <property type="protein sequence ID" value="KNC53097.1"/>
    <property type="molecule type" value="Genomic_DNA"/>
</dbReference>
<keyword evidence="6" id="KW-1185">Reference proteome</keyword>
<dbReference type="GO" id="GO:0006629">
    <property type="term" value="P:lipid metabolic process"/>
    <property type="evidence" value="ECO:0007669"/>
    <property type="project" value="InterPro"/>
</dbReference>
<dbReference type="GO" id="GO:0005509">
    <property type="term" value="F:calcium ion binding"/>
    <property type="evidence" value="ECO:0007669"/>
    <property type="project" value="InterPro"/>
</dbReference>
<accession>A0A0L0DLC7</accession>
<dbReference type="InterPro" id="IPR018247">
    <property type="entry name" value="EF_Hand_1_Ca_BS"/>
</dbReference>
<name>A0A0L0DLC7_THETB</name>
<dbReference type="Gene3D" id="3.20.20.190">
    <property type="entry name" value="Phosphatidylinositol (PI) phosphodiesterase"/>
    <property type="match status" value="1"/>
</dbReference>
<keyword evidence="2" id="KW-1133">Transmembrane helix</keyword>
<keyword evidence="3" id="KW-0732">Signal</keyword>
<dbReference type="InterPro" id="IPR032075">
    <property type="entry name" value="PI-PLC-C1"/>
</dbReference>
<keyword evidence="2" id="KW-0472">Membrane</keyword>
<evidence type="ECO:0000256" key="2">
    <source>
        <dbReference type="SAM" id="Phobius"/>
    </source>
</evidence>
<organism evidence="5 6">
    <name type="scientific">Thecamonas trahens ATCC 50062</name>
    <dbReference type="NCBI Taxonomy" id="461836"/>
    <lineage>
        <taxon>Eukaryota</taxon>
        <taxon>Apusozoa</taxon>
        <taxon>Apusomonadida</taxon>
        <taxon>Apusomonadidae</taxon>
        <taxon>Thecamonas</taxon>
    </lineage>
</organism>
<evidence type="ECO:0000256" key="1">
    <source>
        <dbReference type="SAM" id="MobiDB-lite"/>
    </source>
</evidence>
<dbReference type="GO" id="GO:0008081">
    <property type="term" value="F:phosphoric diester hydrolase activity"/>
    <property type="evidence" value="ECO:0007669"/>
    <property type="project" value="InterPro"/>
</dbReference>
<reference evidence="5 6" key="1">
    <citation type="submission" date="2010-05" db="EMBL/GenBank/DDBJ databases">
        <title>The Genome Sequence of Thecamonas trahens ATCC 50062.</title>
        <authorList>
            <consortium name="The Broad Institute Genome Sequencing Platform"/>
            <person name="Russ C."/>
            <person name="Cuomo C."/>
            <person name="Shea T."/>
            <person name="Young S.K."/>
            <person name="Zeng Q."/>
            <person name="Koehrsen M."/>
            <person name="Haas B."/>
            <person name="Borodovsky M."/>
            <person name="Guigo R."/>
            <person name="Alvarado L."/>
            <person name="Berlin A."/>
            <person name="Bochicchio J."/>
            <person name="Borenstein D."/>
            <person name="Chapman S."/>
            <person name="Chen Z."/>
            <person name="Freedman E."/>
            <person name="Gellesch M."/>
            <person name="Goldberg J."/>
            <person name="Griggs A."/>
            <person name="Gujja S."/>
            <person name="Heilman E."/>
            <person name="Heiman D."/>
            <person name="Hepburn T."/>
            <person name="Howarth C."/>
            <person name="Jen D."/>
            <person name="Larson L."/>
            <person name="Mehta T."/>
            <person name="Park D."/>
            <person name="Pearson M."/>
            <person name="Roberts A."/>
            <person name="Saif S."/>
            <person name="Shenoy N."/>
            <person name="Sisk P."/>
            <person name="Stolte C."/>
            <person name="Sykes S."/>
            <person name="Thomson T."/>
            <person name="Walk T."/>
            <person name="White J."/>
            <person name="Yandava C."/>
            <person name="Burger G."/>
            <person name="Gray M.W."/>
            <person name="Holland P.W.H."/>
            <person name="King N."/>
            <person name="Lang F.B.F."/>
            <person name="Roger A.J."/>
            <person name="Ruiz-Trillo I."/>
            <person name="Lander E."/>
            <person name="Nusbaum C."/>
        </authorList>
    </citation>
    <scope>NUCLEOTIDE SEQUENCE [LARGE SCALE GENOMIC DNA]</scope>
    <source>
        <strain evidence="5 6">ATCC 50062</strain>
    </source>
</reference>
<evidence type="ECO:0000256" key="3">
    <source>
        <dbReference type="SAM" id="SignalP"/>
    </source>
</evidence>
<dbReference type="InterPro" id="IPR006212">
    <property type="entry name" value="Furin_repeat"/>
</dbReference>
<feature type="compositionally biased region" description="Polar residues" evidence="1">
    <location>
        <begin position="565"/>
        <end position="575"/>
    </location>
</feature>
<dbReference type="InterPro" id="IPR017946">
    <property type="entry name" value="PLC-like_Pdiesterase_TIM-brl"/>
</dbReference>
<feature type="domain" description="EF-hand" evidence="4">
    <location>
        <begin position="279"/>
        <end position="314"/>
    </location>
</feature>
<dbReference type="PROSITE" id="PS00018">
    <property type="entry name" value="EF_HAND_1"/>
    <property type="match status" value="1"/>
</dbReference>